<feature type="transmembrane region" description="Helical" evidence="9">
    <location>
        <begin position="370"/>
        <end position="392"/>
    </location>
</feature>
<evidence type="ECO:0000313" key="12">
    <source>
        <dbReference type="EMBL" id="TXD97717.1"/>
    </source>
</evidence>
<dbReference type="SUPFAM" id="SSF82866">
    <property type="entry name" value="Multidrug efflux transporter AcrB transmembrane domain"/>
    <property type="match status" value="1"/>
</dbReference>
<protein>
    <recommendedName>
        <fullName evidence="9">Protein-export membrane protein SecF</fullName>
    </recommendedName>
</protein>
<dbReference type="InterPro" id="IPR055344">
    <property type="entry name" value="SecD_SecF_C_bact"/>
</dbReference>
<proteinExistence type="inferred from homology"/>
<feature type="compositionally biased region" description="Basic and acidic residues" evidence="10">
    <location>
        <begin position="43"/>
        <end position="55"/>
    </location>
</feature>
<comment type="caution">
    <text evidence="12">The sequence shown here is derived from an EMBL/GenBank/DDBJ whole genome shotgun (WGS) entry which is preliminary data.</text>
</comment>
<dbReference type="GO" id="GO:0015450">
    <property type="term" value="F:protein-transporting ATPase activity"/>
    <property type="evidence" value="ECO:0007669"/>
    <property type="project" value="InterPro"/>
</dbReference>
<dbReference type="Proteomes" id="UP000321903">
    <property type="component" value="Unassembled WGS sequence"/>
</dbReference>
<dbReference type="GO" id="GO:0065002">
    <property type="term" value="P:intracellular protein transmembrane transport"/>
    <property type="evidence" value="ECO:0007669"/>
    <property type="project" value="UniProtKB-UniRule"/>
</dbReference>
<feature type="compositionally biased region" description="Polar residues" evidence="10">
    <location>
        <begin position="67"/>
        <end position="76"/>
    </location>
</feature>
<comment type="subunit">
    <text evidence="9">Forms a complex with SecD. Part of the essential Sec protein translocation apparatus which comprises SecA, SecYEG and auxiliary proteins SecDF-YajC and YidC.</text>
</comment>
<dbReference type="Pfam" id="PF07549">
    <property type="entry name" value="Sec_GG"/>
    <property type="match status" value="1"/>
</dbReference>
<feature type="transmembrane region" description="Helical" evidence="9">
    <location>
        <begin position="296"/>
        <end position="317"/>
    </location>
</feature>
<dbReference type="NCBIfam" id="TIGR00916">
    <property type="entry name" value="2A0604s01"/>
    <property type="match status" value="1"/>
</dbReference>
<evidence type="ECO:0000256" key="1">
    <source>
        <dbReference type="ARBA" id="ARBA00004651"/>
    </source>
</evidence>
<dbReference type="PANTHER" id="PTHR30081">
    <property type="entry name" value="PROTEIN-EXPORT MEMBRANE PROTEIN SEC"/>
    <property type="match status" value="1"/>
</dbReference>
<sequence>MAIEQNIPPRKENTPASNSSGGGSDGNPNDPNDKTRRRRGKPRRDGKGSNNKDSKQTSPAAGKNKTRLASKSSEALTMQTLHSDTDTDIDGKGTLDSADDNAAANAEGGIKSIGDRRIIPFMKIEKPMAILSIFLVIASIIAIAVNGLNFGLDFTGGVSTDVRYEQPAEQTEVVKALADNGFNDAVVQYLGTRQELLVRLPPQSDNIEGLNTTLGQALNLPNNTAEISNVNIIGSQVGNEVYLNSVMALGLALLSMLGYVALRFQFKLALGAVVSLFHDAIVTIGVFALFGFPFDLTVLAAILALIGYSLNDTIVVYDRIRENFRRVRGISPRQTIDLSLTETLRRTIMTISTVMLVVLAMMFLGGDGLYWFAVALFIGLIAGTYSSTYIASSIPLAMGLSRDDFVVKVKPEFEEEIVSFNDPKMFEQD</sequence>
<dbReference type="InterPro" id="IPR022813">
    <property type="entry name" value="SecD/SecF_arch_bac"/>
</dbReference>
<name>A0A5C7A2D9_9GAMM</name>
<keyword evidence="13" id="KW-1185">Reference proteome</keyword>
<dbReference type="EMBL" id="VORZ01000001">
    <property type="protein sequence ID" value="TXD97717.1"/>
    <property type="molecule type" value="Genomic_DNA"/>
</dbReference>
<feature type="transmembrane region" description="Helical" evidence="9">
    <location>
        <begin position="128"/>
        <end position="148"/>
    </location>
</feature>
<dbReference type="GO" id="GO:0006605">
    <property type="term" value="P:protein targeting"/>
    <property type="evidence" value="ECO:0007669"/>
    <property type="project" value="UniProtKB-UniRule"/>
</dbReference>
<dbReference type="RefSeq" id="WP_147221484.1">
    <property type="nucleotide sequence ID" value="NZ_CAJGYY010000001.1"/>
</dbReference>
<dbReference type="InterPro" id="IPR022645">
    <property type="entry name" value="SecD/SecF_bac"/>
</dbReference>
<evidence type="ECO:0000256" key="8">
    <source>
        <dbReference type="ARBA" id="ARBA00023136"/>
    </source>
</evidence>
<feature type="region of interest" description="Disordered" evidence="10">
    <location>
        <begin position="1"/>
        <end position="76"/>
    </location>
</feature>
<dbReference type="InterPro" id="IPR048634">
    <property type="entry name" value="SecD_SecF_C"/>
</dbReference>
<accession>A0A5C7A2D9</accession>
<feature type="domain" description="Protein export membrane protein SecD/SecF C-terminal" evidence="11">
    <location>
        <begin position="223"/>
        <end position="398"/>
    </location>
</feature>
<gene>
    <name evidence="9 12" type="primary">secF</name>
    <name evidence="12" type="ORF">ES754_01675</name>
</gene>
<feature type="transmembrane region" description="Helical" evidence="9">
    <location>
        <begin position="347"/>
        <end position="364"/>
    </location>
</feature>
<dbReference type="Gene3D" id="1.20.1640.10">
    <property type="entry name" value="Multidrug efflux transporter AcrB transmembrane domain"/>
    <property type="match status" value="1"/>
</dbReference>
<evidence type="ECO:0000259" key="11">
    <source>
        <dbReference type="Pfam" id="PF02355"/>
    </source>
</evidence>
<evidence type="ECO:0000256" key="3">
    <source>
        <dbReference type="ARBA" id="ARBA00022475"/>
    </source>
</evidence>
<keyword evidence="6 9" id="KW-1133">Transmembrane helix</keyword>
<evidence type="ECO:0000256" key="7">
    <source>
        <dbReference type="ARBA" id="ARBA00023010"/>
    </source>
</evidence>
<keyword evidence="8 9" id="KW-0472">Membrane</keyword>
<organism evidence="12 13">
    <name type="scientific">Psychrobacter frigidicola</name>
    <dbReference type="NCBI Taxonomy" id="45611"/>
    <lineage>
        <taxon>Bacteria</taxon>
        <taxon>Pseudomonadati</taxon>
        <taxon>Pseudomonadota</taxon>
        <taxon>Gammaproteobacteria</taxon>
        <taxon>Moraxellales</taxon>
        <taxon>Moraxellaceae</taxon>
        <taxon>Psychrobacter</taxon>
    </lineage>
</organism>
<dbReference type="PANTHER" id="PTHR30081:SF8">
    <property type="entry name" value="PROTEIN TRANSLOCASE SUBUNIT SECF"/>
    <property type="match status" value="1"/>
</dbReference>
<comment type="function">
    <text evidence="9">Part of the Sec protein translocase complex. Interacts with the SecYEG preprotein conducting channel. SecDF uses the proton motive force (PMF) to complete protein translocation after the ATP-dependent function of SecA.</text>
</comment>
<evidence type="ECO:0000256" key="2">
    <source>
        <dbReference type="ARBA" id="ARBA00022448"/>
    </source>
</evidence>
<dbReference type="PRINTS" id="PR01755">
    <property type="entry name" value="SECFTRNLCASE"/>
</dbReference>
<reference evidence="12 13" key="1">
    <citation type="submission" date="2019-08" db="EMBL/GenBank/DDBJ databases">
        <title>Genome sequence of Psychrobacter frigidicola ACAM304 (type strain).</title>
        <authorList>
            <person name="Bowman J.P."/>
        </authorList>
    </citation>
    <scope>NUCLEOTIDE SEQUENCE [LARGE SCALE GENOMIC DNA]</scope>
    <source>
        <strain evidence="12 13">ACAM 304</strain>
    </source>
</reference>
<dbReference type="NCBIfam" id="TIGR00966">
    <property type="entry name" value="transloc_SecF"/>
    <property type="match status" value="1"/>
</dbReference>
<keyword evidence="2 9" id="KW-0813">Transport</keyword>
<dbReference type="AlphaFoldDB" id="A0A5C7A2D9"/>
<evidence type="ECO:0000256" key="9">
    <source>
        <dbReference type="HAMAP-Rule" id="MF_01464"/>
    </source>
</evidence>
<keyword evidence="5 9" id="KW-0653">Protein transport</keyword>
<dbReference type="Pfam" id="PF02355">
    <property type="entry name" value="SecD_SecF_C"/>
    <property type="match status" value="1"/>
</dbReference>
<dbReference type="InterPro" id="IPR005665">
    <property type="entry name" value="SecF_bac"/>
</dbReference>
<evidence type="ECO:0000256" key="5">
    <source>
        <dbReference type="ARBA" id="ARBA00022927"/>
    </source>
</evidence>
<dbReference type="GO" id="GO:0043952">
    <property type="term" value="P:protein transport by the Sec complex"/>
    <property type="evidence" value="ECO:0007669"/>
    <property type="project" value="UniProtKB-UniRule"/>
</dbReference>
<comment type="subcellular location">
    <subcellularLocation>
        <location evidence="1 9">Cell membrane</location>
        <topology evidence="1 9">Multi-pass membrane protein</topology>
    </subcellularLocation>
</comment>
<feature type="transmembrane region" description="Helical" evidence="9">
    <location>
        <begin position="241"/>
        <end position="262"/>
    </location>
</feature>
<keyword evidence="4 9" id="KW-0812">Transmembrane</keyword>
<evidence type="ECO:0000256" key="10">
    <source>
        <dbReference type="SAM" id="MobiDB-lite"/>
    </source>
</evidence>
<evidence type="ECO:0000313" key="13">
    <source>
        <dbReference type="Proteomes" id="UP000321903"/>
    </source>
</evidence>
<keyword evidence="3 9" id="KW-1003">Cell membrane</keyword>
<dbReference type="InterPro" id="IPR022646">
    <property type="entry name" value="SecD/SecF_CS"/>
</dbReference>
<dbReference type="GO" id="GO:0005886">
    <property type="term" value="C:plasma membrane"/>
    <property type="evidence" value="ECO:0007669"/>
    <property type="project" value="UniProtKB-SubCell"/>
</dbReference>
<evidence type="ECO:0000256" key="4">
    <source>
        <dbReference type="ARBA" id="ARBA00022692"/>
    </source>
</evidence>
<evidence type="ECO:0000256" key="6">
    <source>
        <dbReference type="ARBA" id="ARBA00022989"/>
    </source>
</evidence>
<dbReference type="OrthoDB" id="9774769at2"/>
<comment type="similarity">
    <text evidence="9">Belongs to the SecD/SecF family. SecF subfamily.</text>
</comment>
<feature type="transmembrane region" description="Helical" evidence="9">
    <location>
        <begin position="269"/>
        <end position="290"/>
    </location>
</feature>
<dbReference type="HAMAP" id="MF_01464_B">
    <property type="entry name" value="SecF_B"/>
    <property type="match status" value="1"/>
</dbReference>
<keyword evidence="7 9" id="KW-0811">Translocation</keyword>